<evidence type="ECO:0000259" key="2">
    <source>
        <dbReference type="Pfam" id="PF09861"/>
    </source>
</evidence>
<dbReference type="EMBL" id="AEMG01000004">
    <property type="protein sequence ID" value="EFW93228.1"/>
    <property type="molecule type" value="Genomic_DNA"/>
</dbReference>
<dbReference type="GO" id="GO:0050043">
    <property type="term" value="F:lactate racemase activity"/>
    <property type="evidence" value="ECO:0007669"/>
    <property type="project" value="InterPro"/>
</dbReference>
<evidence type="ECO:0000313" key="6">
    <source>
        <dbReference type="Proteomes" id="UP000184203"/>
    </source>
</evidence>
<keyword evidence="6" id="KW-1185">Reference proteome</keyword>
<dbReference type="Proteomes" id="UP000003751">
    <property type="component" value="Unassembled WGS sequence"/>
</dbReference>
<dbReference type="STRING" id="797209.GCA_000376445_01149"/>
<gene>
    <name evidence="4" type="ORF">SAMN05444342_1418</name>
    <name evidence="3" type="ORF">ZOD2009_05172</name>
</gene>
<feature type="domain" description="LarA-like N-terminal" evidence="2">
    <location>
        <begin position="11"/>
        <end position="189"/>
    </location>
</feature>
<dbReference type="PATRIC" id="fig|797209.4.peg.1025"/>
<feature type="region of interest" description="Disordered" evidence="1">
    <location>
        <begin position="1"/>
        <end position="44"/>
    </location>
</feature>
<evidence type="ECO:0000256" key="1">
    <source>
        <dbReference type="SAM" id="MobiDB-lite"/>
    </source>
</evidence>
<reference evidence="4" key="3">
    <citation type="submission" date="2016-11" db="EMBL/GenBank/DDBJ databases">
        <authorList>
            <person name="Jaros S."/>
            <person name="Januszkiewicz K."/>
            <person name="Wedrychowicz H."/>
        </authorList>
    </citation>
    <scope>NUCLEOTIDE SEQUENCE [LARGE SCALE GENOMIC DNA]</scope>
    <source>
        <strain evidence="4">DX253</strain>
    </source>
</reference>
<dbReference type="AlphaFoldDB" id="E7QQG4"/>
<protein>
    <submittedName>
        <fullName evidence="4">Nickel-dependent lactate racemase</fullName>
    </submittedName>
</protein>
<dbReference type="OrthoDB" id="202618at2157"/>
<sequence length="409" mass="43058">MNDSLPDYHLPDRDVTVLSPPGGTAVPPREAAERAMADPHGPPLAELVSPDETVAIVVTDVTRATPDDVLLDVLLAELADAGVPRKHVSVVLGLGLHRPMTDEEIADALGEHADLAENHDADAAIEVGTAETPDGDAVPVELNPTVADADRVLSTGMVEPHQYAGFSGGAKTVVIGAGGESLIRYTHGPDLLSREGVRLGRIEDNPFRELLDEAGDVAGLDFCLNVTHGPQGILGASAGHHRAVVADLAETAKESLSVAVEGEYDAVIAGVPEAKAANLYQATRAATYVVLGDRNPLRPGGRVVVPAAMPEGAGEGKGEQRFYDRLDGASDPESLYDEMRTGYEPGAQRAFVVARVLRDHDVFVTGSEHPAIVEDCLMHSRESVEEAIEPGSDVLVVPNALDTLLVRPE</sequence>
<dbReference type="eggNOG" id="arCOG02046">
    <property type="taxonomic scope" value="Archaea"/>
</dbReference>
<dbReference type="Proteomes" id="UP000184203">
    <property type="component" value="Unassembled WGS sequence"/>
</dbReference>
<dbReference type="Pfam" id="PF09861">
    <property type="entry name" value="Lar_N"/>
    <property type="match status" value="1"/>
</dbReference>
<dbReference type="Gene3D" id="3.40.50.11440">
    <property type="match status" value="1"/>
</dbReference>
<dbReference type="InterPro" id="IPR048068">
    <property type="entry name" value="LarA-like"/>
</dbReference>
<dbReference type="EMBL" id="FRAN01000002">
    <property type="protein sequence ID" value="SHK48609.1"/>
    <property type="molecule type" value="Genomic_DNA"/>
</dbReference>
<organism evidence="3 5">
    <name type="scientific">Haladaptatus paucihalophilus DX253</name>
    <dbReference type="NCBI Taxonomy" id="797209"/>
    <lineage>
        <taxon>Archaea</taxon>
        <taxon>Methanobacteriati</taxon>
        <taxon>Methanobacteriota</taxon>
        <taxon>Stenosarchaea group</taxon>
        <taxon>Halobacteria</taxon>
        <taxon>Halobacteriales</taxon>
        <taxon>Haladaptataceae</taxon>
        <taxon>Haladaptatus</taxon>
    </lineage>
</organism>
<dbReference type="RefSeq" id="WP_007977684.1">
    <property type="nucleotide sequence ID" value="NZ_AEMG01000004.1"/>
</dbReference>
<accession>E7QQG4</accession>
<dbReference type="InterPro" id="IPR018657">
    <property type="entry name" value="LarA-like_N"/>
</dbReference>
<proteinExistence type="predicted"/>
<evidence type="ECO:0000313" key="4">
    <source>
        <dbReference type="EMBL" id="SHK48609.1"/>
    </source>
</evidence>
<dbReference type="Gene3D" id="3.90.226.30">
    <property type="match status" value="1"/>
</dbReference>
<dbReference type="PANTHER" id="PTHR33171:SF17">
    <property type="entry name" value="LARA-LIKE N-TERMINAL DOMAIN-CONTAINING PROTEIN"/>
    <property type="match status" value="1"/>
</dbReference>
<dbReference type="InterPro" id="IPR043166">
    <property type="entry name" value="LarA-like_C"/>
</dbReference>
<dbReference type="PANTHER" id="PTHR33171">
    <property type="entry name" value="LAR_N DOMAIN-CONTAINING PROTEIN"/>
    <property type="match status" value="1"/>
</dbReference>
<reference evidence="6" key="2">
    <citation type="submission" date="2016-11" db="EMBL/GenBank/DDBJ databases">
        <authorList>
            <person name="Varghese N."/>
            <person name="Submissions S."/>
        </authorList>
    </citation>
    <scope>NUCLEOTIDE SEQUENCE [LARGE SCALE GENOMIC DNA]</scope>
    <source>
        <strain evidence="6">DX253</strain>
    </source>
</reference>
<name>E7QQG4_HALPU</name>
<evidence type="ECO:0000313" key="5">
    <source>
        <dbReference type="Proteomes" id="UP000003751"/>
    </source>
</evidence>
<evidence type="ECO:0000313" key="3">
    <source>
        <dbReference type="EMBL" id="EFW93228.1"/>
    </source>
</evidence>
<reference evidence="3 5" key="1">
    <citation type="journal article" date="2014" name="ISME J.">
        <title>Trehalose/2-sulfotrehalose biosynthesis and glycine-betaine uptake are widely spread mechanisms for osmoadaptation in the Halobacteriales.</title>
        <authorList>
            <person name="Youssef N.H."/>
            <person name="Savage-Ashlock K.N."/>
            <person name="McCully A.L."/>
            <person name="Luedtke B."/>
            <person name="Shaw E.I."/>
            <person name="Hoff W.D."/>
            <person name="Elshahed M.S."/>
        </authorList>
    </citation>
    <scope>NUCLEOTIDE SEQUENCE [LARGE SCALE GENOMIC DNA]</scope>
    <source>
        <strain evidence="3 5">DX253</strain>
    </source>
</reference>